<keyword evidence="11" id="KW-0378">Hydrolase</keyword>
<feature type="domain" description="PPM-type phosphatase" evidence="10">
    <location>
        <begin position="11"/>
        <end position="243"/>
    </location>
</feature>
<evidence type="ECO:0000256" key="3">
    <source>
        <dbReference type="ARBA" id="ARBA00022679"/>
    </source>
</evidence>
<dbReference type="InterPro" id="IPR000719">
    <property type="entry name" value="Prot_kinase_dom"/>
</dbReference>
<dbReference type="GO" id="GO:0016301">
    <property type="term" value="F:kinase activity"/>
    <property type="evidence" value="ECO:0007669"/>
    <property type="project" value="UniProtKB-KW"/>
</dbReference>
<evidence type="ECO:0000256" key="8">
    <source>
        <dbReference type="SAM" id="MobiDB-lite"/>
    </source>
</evidence>
<feature type="domain" description="Protein kinase" evidence="9">
    <location>
        <begin position="336"/>
        <end position="595"/>
    </location>
</feature>
<dbReference type="PROSITE" id="PS51746">
    <property type="entry name" value="PPM_2"/>
    <property type="match status" value="1"/>
</dbReference>
<dbReference type="InterPro" id="IPR001932">
    <property type="entry name" value="PPM-type_phosphatase-like_dom"/>
</dbReference>
<dbReference type="PANTHER" id="PTHR43289">
    <property type="entry name" value="MITOGEN-ACTIVATED PROTEIN KINASE KINASE KINASE 20-RELATED"/>
    <property type="match status" value="1"/>
</dbReference>
<organism evidence="11 12">
    <name type="scientific">Actinomadura gamaensis</name>
    <dbReference type="NCBI Taxonomy" id="1763541"/>
    <lineage>
        <taxon>Bacteria</taxon>
        <taxon>Bacillati</taxon>
        <taxon>Actinomycetota</taxon>
        <taxon>Actinomycetes</taxon>
        <taxon>Streptosporangiales</taxon>
        <taxon>Thermomonosporaceae</taxon>
        <taxon>Actinomadura</taxon>
    </lineage>
</organism>
<dbReference type="SUPFAM" id="SSF56112">
    <property type="entry name" value="Protein kinase-like (PK-like)"/>
    <property type="match status" value="1"/>
</dbReference>
<proteinExistence type="predicted"/>
<keyword evidence="2" id="KW-0723">Serine/threonine-protein kinase</keyword>
<evidence type="ECO:0000256" key="2">
    <source>
        <dbReference type="ARBA" id="ARBA00022527"/>
    </source>
</evidence>
<feature type="region of interest" description="Disordered" evidence="8">
    <location>
        <begin position="276"/>
        <end position="326"/>
    </location>
</feature>
<dbReference type="CDD" id="cd14014">
    <property type="entry name" value="STKc_PknB_like"/>
    <property type="match status" value="1"/>
</dbReference>
<dbReference type="GO" id="GO:0004722">
    <property type="term" value="F:protein serine/threonine phosphatase activity"/>
    <property type="evidence" value="ECO:0007669"/>
    <property type="project" value="UniProtKB-EC"/>
</dbReference>
<dbReference type="PANTHER" id="PTHR43289:SF6">
    <property type="entry name" value="SERINE_THREONINE-PROTEIN KINASE NEKL-3"/>
    <property type="match status" value="1"/>
</dbReference>
<evidence type="ECO:0000256" key="5">
    <source>
        <dbReference type="ARBA" id="ARBA00022777"/>
    </source>
</evidence>
<gene>
    <name evidence="11" type="ORF">ACFPCY_03920</name>
</gene>
<dbReference type="Proteomes" id="UP001595872">
    <property type="component" value="Unassembled WGS sequence"/>
</dbReference>
<dbReference type="InterPro" id="IPR008271">
    <property type="entry name" value="Ser/Thr_kinase_AS"/>
</dbReference>
<dbReference type="SMART" id="SM00331">
    <property type="entry name" value="PP2C_SIG"/>
    <property type="match status" value="1"/>
</dbReference>
<dbReference type="InterPro" id="IPR017441">
    <property type="entry name" value="Protein_kinase_ATP_BS"/>
</dbReference>
<keyword evidence="3 11" id="KW-0808">Transferase</keyword>
<evidence type="ECO:0000313" key="11">
    <source>
        <dbReference type="EMBL" id="MFC4906456.1"/>
    </source>
</evidence>
<dbReference type="Gene3D" id="1.10.510.10">
    <property type="entry name" value="Transferase(Phosphotransferase) domain 1"/>
    <property type="match status" value="1"/>
</dbReference>
<dbReference type="EC" id="2.7.11.1" evidence="1"/>
<comment type="caution">
    <text evidence="11">The sequence shown here is derived from an EMBL/GenBank/DDBJ whole genome shotgun (WGS) entry which is preliminary data.</text>
</comment>
<keyword evidence="6 7" id="KW-0067">ATP-binding</keyword>
<dbReference type="CDD" id="cd00143">
    <property type="entry name" value="PP2Cc"/>
    <property type="match status" value="1"/>
</dbReference>
<sequence>MARGAATVAYRYAARSDAGMLRGVNGDSGYAGPHLLAVVDGGADVARAGAVSSAVIGALRELDAGTVRRTRLLSALERAVASADRHLGETGLAQPYVPGSGASLTAMLWSGDHLALAHVGNTRGYMLRDGELFQITHDHTLARLLADDGRIGEHEVITHPDRSVLLRALVGRGAADPDLSLREARLGDRYLLCSDGLHTVLGPEQIFEVLAGVADLDRAVRRLVEQANRRGGPDNITCVLADVVTGEEQDDVAHVAGAVARANSGDGGSVAVLGAPLPPPGPAPSDFGESTLHLPSGPERGPSVPWAAPRPPMPWEAGAGTASAGAEPAGFSLDGYEVFEKLGEGGNAAVYRARRTALGREVAIKLVHQRIVDERDRRRFQRELDACVRLSEHPNVVTLYDAGTLPEGRPYLVMELCPGGSLADGLRTRGPMPAVSAREIGIQVADALDAAHSHGVLHRDIKPANLLLTRFHRVALADFGIAALPVPGEHVSITLAMTPVYAAPEMFDDAPPSAQADVYSLGATVYALLAGRPPHAPERALPAAALVAHLLRSRGVPIEDAPGVPAPLMAVLRRALDADLGRRYRTAAEFRDALAATR</sequence>
<feature type="binding site" evidence="7">
    <location>
        <position position="365"/>
    </location>
    <ligand>
        <name>ATP</name>
        <dbReference type="ChEBI" id="CHEBI:30616"/>
    </ligand>
</feature>
<name>A0ABV9TSQ4_9ACTN</name>
<dbReference type="SMART" id="SM00332">
    <property type="entry name" value="PP2Cc"/>
    <property type="match status" value="1"/>
</dbReference>
<dbReference type="InterPro" id="IPR011009">
    <property type="entry name" value="Kinase-like_dom_sf"/>
</dbReference>
<keyword evidence="12" id="KW-1185">Reference proteome</keyword>
<dbReference type="InterPro" id="IPR036457">
    <property type="entry name" value="PPM-type-like_dom_sf"/>
</dbReference>
<evidence type="ECO:0000256" key="7">
    <source>
        <dbReference type="PROSITE-ProRule" id="PRU10141"/>
    </source>
</evidence>
<evidence type="ECO:0000259" key="9">
    <source>
        <dbReference type="PROSITE" id="PS50011"/>
    </source>
</evidence>
<evidence type="ECO:0000256" key="6">
    <source>
        <dbReference type="ARBA" id="ARBA00022840"/>
    </source>
</evidence>
<evidence type="ECO:0000313" key="12">
    <source>
        <dbReference type="Proteomes" id="UP001595872"/>
    </source>
</evidence>
<dbReference type="Gene3D" id="3.60.40.10">
    <property type="entry name" value="PPM-type phosphatase domain"/>
    <property type="match status" value="1"/>
</dbReference>
<evidence type="ECO:0000256" key="1">
    <source>
        <dbReference type="ARBA" id="ARBA00012513"/>
    </source>
</evidence>
<accession>A0ABV9TSQ4</accession>
<evidence type="ECO:0000256" key="4">
    <source>
        <dbReference type="ARBA" id="ARBA00022741"/>
    </source>
</evidence>
<dbReference type="PROSITE" id="PS50011">
    <property type="entry name" value="PROTEIN_KINASE_DOM"/>
    <property type="match status" value="1"/>
</dbReference>
<dbReference type="SUPFAM" id="SSF81606">
    <property type="entry name" value="PP2C-like"/>
    <property type="match status" value="1"/>
</dbReference>
<dbReference type="PROSITE" id="PS00108">
    <property type="entry name" value="PROTEIN_KINASE_ST"/>
    <property type="match status" value="1"/>
</dbReference>
<dbReference type="SMART" id="SM00220">
    <property type="entry name" value="S_TKc"/>
    <property type="match status" value="1"/>
</dbReference>
<feature type="compositionally biased region" description="Low complexity" evidence="8">
    <location>
        <begin position="317"/>
        <end position="326"/>
    </location>
</feature>
<keyword evidence="5 11" id="KW-0418">Kinase</keyword>
<dbReference type="EMBL" id="JBHSIT010000001">
    <property type="protein sequence ID" value="MFC4906456.1"/>
    <property type="molecule type" value="Genomic_DNA"/>
</dbReference>
<dbReference type="PROSITE" id="PS00107">
    <property type="entry name" value="PROTEIN_KINASE_ATP"/>
    <property type="match status" value="1"/>
</dbReference>
<dbReference type="RefSeq" id="WP_378252152.1">
    <property type="nucleotide sequence ID" value="NZ_JBHSIT010000001.1"/>
</dbReference>
<dbReference type="Pfam" id="PF00069">
    <property type="entry name" value="Pkinase"/>
    <property type="match status" value="1"/>
</dbReference>
<protein>
    <recommendedName>
        <fullName evidence="1">non-specific serine/threonine protein kinase</fullName>
        <ecNumber evidence="1">2.7.11.1</ecNumber>
    </recommendedName>
</protein>
<reference evidence="12" key="1">
    <citation type="journal article" date="2019" name="Int. J. Syst. Evol. Microbiol.">
        <title>The Global Catalogue of Microorganisms (GCM) 10K type strain sequencing project: providing services to taxonomists for standard genome sequencing and annotation.</title>
        <authorList>
            <consortium name="The Broad Institute Genomics Platform"/>
            <consortium name="The Broad Institute Genome Sequencing Center for Infectious Disease"/>
            <person name="Wu L."/>
            <person name="Ma J."/>
        </authorList>
    </citation>
    <scope>NUCLEOTIDE SEQUENCE [LARGE SCALE GENOMIC DNA]</scope>
    <source>
        <strain evidence="12">KLKA75</strain>
    </source>
</reference>
<evidence type="ECO:0000259" key="10">
    <source>
        <dbReference type="PROSITE" id="PS51746"/>
    </source>
</evidence>
<keyword evidence="4 7" id="KW-0547">Nucleotide-binding</keyword>